<feature type="transmembrane region" description="Helical" evidence="1">
    <location>
        <begin position="141"/>
        <end position="159"/>
    </location>
</feature>
<feature type="transmembrane region" description="Helical" evidence="1">
    <location>
        <begin position="40"/>
        <end position="58"/>
    </location>
</feature>
<feature type="transmembrane region" description="Helical" evidence="1">
    <location>
        <begin position="70"/>
        <end position="87"/>
    </location>
</feature>
<dbReference type="InterPro" id="IPR000160">
    <property type="entry name" value="GGDEF_dom"/>
</dbReference>
<dbReference type="Pfam" id="PF20966">
    <property type="entry name" value="MASE6"/>
    <property type="match status" value="1"/>
</dbReference>
<evidence type="ECO:0000313" key="4">
    <source>
        <dbReference type="Proteomes" id="UP000322521"/>
    </source>
</evidence>
<dbReference type="Pfam" id="PF00990">
    <property type="entry name" value="GGDEF"/>
    <property type="match status" value="1"/>
</dbReference>
<comment type="caution">
    <text evidence="3">The sequence shown here is derived from an EMBL/GenBank/DDBJ whole genome shotgun (WGS) entry which is preliminary data.</text>
</comment>
<keyword evidence="1" id="KW-0472">Membrane</keyword>
<dbReference type="OrthoDB" id="9812260at2"/>
<dbReference type="NCBIfam" id="TIGR00254">
    <property type="entry name" value="GGDEF"/>
    <property type="match status" value="1"/>
</dbReference>
<dbReference type="PANTHER" id="PTHR33121:SF71">
    <property type="entry name" value="OXYGEN SENSOR PROTEIN DOSP"/>
    <property type="match status" value="1"/>
</dbReference>
<dbReference type="PROSITE" id="PS50887">
    <property type="entry name" value="GGDEF"/>
    <property type="match status" value="1"/>
</dbReference>
<accession>A0A5M9P6P5</accession>
<dbReference type="RefSeq" id="WP_061015592.1">
    <property type="nucleotide sequence ID" value="NZ_AP025493.1"/>
</dbReference>
<feature type="transmembrane region" description="Helical" evidence="1">
    <location>
        <begin position="12"/>
        <end position="34"/>
    </location>
</feature>
<keyword evidence="1" id="KW-0812">Transmembrane</keyword>
<dbReference type="InterPro" id="IPR029787">
    <property type="entry name" value="Nucleotide_cyclase"/>
</dbReference>
<dbReference type="InterPro" id="IPR048435">
    <property type="entry name" value="MASE6"/>
</dbReference>
<feature type="transmembrane region" description="Helical" evidence="1">
    <location>
        <begin position="93"/>
        <end position="109"/>
    </location>
</feature>
<keyword evidence="1" id="KW-1133">Transmembrane helix</keyword>
<proteinExistence type="predicted"/>
<dbReference type="EMBL" id="VXJS01000001">
    <property type="protein sequence ID" value="KAA8681603.1"/>
    <property type="molecule type" value="Genomic_DNA"/>
</dbReference>
<evidence type="ECO:0000256" key="1">
    <source>
        <dbReference type="SAM" id="Phobius"/>
    </source>
</evidence>
<dbReference type="AlphaFoldDB" id="A0A5M9P6P5"/>
<dbReference type="GO" id="GO:0071111">
    <property type="term" value="F:cyclic-guanylate-specific phosphodiesterase activity"/>
    <property type="evidence" value="ECO:0007669"/>
    <property type="project" value="InterPro"/>
</dbReference>
<dbReference type="SMART" id="SM00267">
    <property type="entry name" value="GGDEF"/>
    <property type="match status" value="1"/>
</dbReference>
<dbReference type="InterPro" id="IPR043128">
    <property type="entry name" value="Rev_trsase/Diguanyl_cyclase"/>
</dbReference>
<keyword evidence="4" id="KW-1185">Reference proteome</keyword>
<dbReference type="Proteomes" id="UP000322521">
    <property type="component" value="Unassembled WGS sequence"/>
</dbReference>
<evidence type="ECO:0000313" key="3">
    <source>
        <dbReference type="EMBL" id="KAA8681603.1"/>
    </source>
</evidence>
<dbReference type="PANTHER" id="PTHR33121">
    <property type="entry name" value="CYCLIC DI-GMP PHOSPHODIESTERASE PDEF"/>
    <property type="match status" value="1"/>
</dbReference>
<organism evidence="3 4">
    <name type="scientific">Vibrio gigantis</name>
    <dbReference type="NCBI Taxonomy" id="296199"/>
    <lineage>
        <taxon>Bacteria</taxon>
        <taxon>Pseudomonadati</taxon>
        <taxon>Pseudomonadota</taxon>
        <taxon>Gammaproteobacteria</taxon>
        <taxon>Vibrionales</taxon>
        <taxon>Vibrionaceae</taxon>
        <taxon>Vibrio</taxon>
    </lineage>
</organism>
<dbReference type="Gene3D" id="3.30.70.270">
    <property type="match status" value="1"/>
</dbReference>
<feature type="domain" description="GGDEF" evidence="2">
    <location>
        <begin position="201"/>
        <end position="336"/>
    </location>
</feature>
<feature type="transmembrane region" description="Helical" evidence="1">
    <location>
        <begin position="116"/>
        <end position="135"/>
    </location>
</feature>
<sequence>MIDSNETMRKQVLSALCITLMVMAIPMSIGNSFVFPNKSYALSIIEVFYILLGGYTLYQIRDNQNVTLHSHLHVFFIAAAICFAEYAKPIEEGIYIWSCSVPLLFYLLLGSRNSFTYSMGLLFIQLSILLHEIALYNKHEYILSVVNFLCVYLVITAVSRKYEKEREGSKLYARYLGSHDLLTGALSRNSLLQTLNNDFNDYNSFIMFDIDNLKKISSKFGYAYSDKLIKEVVQRTYTIINRDYLYYLGEGRFVVLIKSDRFRESAVNEFSLVNDIQQTVSATPFAVNEQKIAVTLSSGIAELSKFNTIEHVWYEAEGNLVLARSHGSSSIFKNRTSLVN</sequence>
<reference evidence="3 4" key="1">
    <citation type="submission" date="2019-09" db="EMBL/GenBank/DDBJ databases">
        <title>Draft genome sequence of various Type strains from the CCUG.</title>
        <authorList>
            <person name="Pineiro-Iglesias B."/>
            <person name="Tunovic T."/>
            <person name="Unosson C."/>
            <person name="Inganas E."/>
            <person name="Ohlen M."/>
            <person name="Cardew S."/>
            <person name="Jensie-Markopoulos S."/>
            <person name="Salva-Serra F."/>
            <person name="Jaen-Luchoro D."/>
            <person name="Karlsson R."/>
            <person name="Svensson-Stadler L."/>
            <person name="Chun J."/>
            <person name="Moore E."/>
        </authorList>
    </citation>
    <scope>NUCLEOTIDE SEQUENCE [LARGE SCALE GENOMIC DNA]</scope>
    <source>
        <strain evidence="3 4">CCUG 56969T</strain>
    </source>
</reference>
<gene>
    <name evidence="3" type="ORF">F4W18_03330</name>
</gene>
<name>A0A5M9P6P5_9VIBR</name>
<dbReference type="InterPro" id="IPR050706">
    <property type="entry name" value="Cyclic-di-GMP_PDE-like"/>
</dbReference>
<protein>
    <submittedName>
        <fullName evidence="3">Diguanylate cyclase</fullName>
    </submittedName>
</protein>
<dbReference type="SUPFAM" id="SSF55073">
    <property type="entry name" value="Nucleotide cyclase"/>
    <property type="match status" value="1"/>
</dbReference>
<evidence type="ECO:0000259" key="2">
    <source>
        <dbReference type="PROSITE" id="PS50887"/>
    </source>
</evidence>